<sequence>MGWWAMRAIEIGMILIIILVIFGAILASIENSTEKAIKEVETNNMEKLTSEVIDNLINNPGVPENWNEYGKGTPGLAIVNEEGQIIPNSVSYAKLIALGNDYDKLVYDRLFTSKLHTSMELIPKESSISSIKIGESGECENVFSLTRLVKCDFYKSYVIKNFETEGKCNRHHTQDKCSCNYFKVFPGNLKSSDYYLLIDTTEEYDLSYIVDTTRVVKEKYWKTTISDAIYLNDEFKFYDDDSAIVFVHLDKPHPRALLVSVPKNFDKSLLEYDYFRTNECELILKAWY</sequence>
<evidence type="ECO:0000313" key="2">
    <source>
        <dbReference type="EMBL" id="MBE6501116.1"/>
    </source>
</evidence>
<evidence type="ECO:0000313" key="3">
    <source>
        <dbReference type="Proteomes" id="UP000783037"/>
    </source>
</evidence>
<feature type="transmembrane region" description="Helical" evidence="1">
    <location>
        <begin position="12"/>
        <end position="29"/>
    </location>
</feature>
<keyword evidence="1" id="KW-1133">Transmembrane helix</keyword>
<name>A0A8T3V682_9EURY</name>
<dbReference type="EMBL" id="SUTK01000004">
    <property type="protein sequence ID" value="MBE6501116.1"/>
    <property type="molecule type" value="Genomic_DNA"/>
</dbReference>
<comment type="caution">
    <text evidence="2">The sequence shown here is derived from an EMBL/GenBank/DDBJ whole genome shotgun (WGS) entry which is preliminary data.</text>
</comment>
<proteinExistence type="predicted"/>
<keyword evidence="1" id="KW-0812">Transmembrane</keyword>
<evidence type="ECO:0000256" key="1">
    <source>
        <dbReference type="SAM" id="Phobius"/>
    </source>
</evidence>
<organism evidence="2 3">
    <name type="scientific">Methanobrevibacter thaueri</name>
    <dbReference type="NCBI Taxonomy" id="190975"/>
    <lineage>
        <taxon>Archaea</taxon>
        <taxon>Methanobacteriati</taxon>
        <taxon>Methanobacteriota</taxon>
        <taxon>Methanomada group</taxon>
        <taxon>Methanobacteria</taxon>
        <taxon>Methanobacteriales</taxon>
        <taxon>Methanobacteriaceae</taxon>
        <taxon>Methanobrevibacter</taxon>
    </lineage>
</organism>
<protein>
    <submittedName>
        <fullName evidence="2">Uncharacterized protein</fullName>
    </submittedName>
</protein>
<gene>
    <name evidence="2" type="ORF">E7Z79_01590</name>
</gene>
<dbReference type="Proteomes" id="UP000783037">
    <property type="component" value="Unassembled WGS sequence"/>
</dbReference>
<dbReference type="AlphaFoldDB" id="A0A8T3V682"/>
<reference evidence="2" key="1">
    <citation type="submission" date="2019-04" db="EMBL/GenBank/DDBJ databases">
        <title>Evolution of Biomass-Degrading Anaerobic Consortia Revealed by Metagenomics.</title>
        <authorList>
            <person name="Peng X."/>
        </authorList>
    </citation>
    <scope>NUCLEOTIDE SEQUENCE</scope>
    <source>
        <strain evidence="2">SIG18</strain>
    </source>
</reference>
<accession>A0A8T3V682</accession>
<keyword evidence="1" id="KW-0472">Membrane</keyword>